<gene>
    <name evidence="4" type="ORF">CSSPTR1EN2_LOCUS17217</name>
</gene>
<evidence type="ECO:0000313" key="4">
    <source>
        <dbReference type="EMBL" id="CAK9224209.1"/>
    </source>
</evidence>
<organism evidence="4 5">
    <name type="scientific">Sphagnum troendelagicum</name>
    <dbReference type="NCBI Taxonomy" id="128251"/>
    <lineage>
        <taxon>Eukaryota</taxon>
        <taxon>Viridiplantae</taxon>
        <taxon>Streptophyta</taxon>
        <taxon>Embryophyta</taxon>
        <taxon>Bryophyta</taxon>
        <taxon>Sphagnophytina</taxon>
        <taxon>Sphagnopsida</taxon>
        <taxon>Sphagnales</taxon>
        <taxon>Sphagnaceae</taxon>
        <taxon>Sphagnum</taxon>
    </lineage>
</organism>
<feature type="region of interest" description="Disordered" evidence="2">
    <location>
        <begin position="184"/>
        <end position="221"/>
    </location>
</feature>
<evidence type="ECO:0000256" key="2">
    <source>
        <dbReference type="SAM" id="MobiDB-lite"/>
    </source>
</evidence>
<accession>A0ABP0UMV3</accession>
<dbReference type="InterPro" id="IPR000315">
    <property type="entry name" value="Znf_B-box"/>
</dbReference>
<dbReference type="Pfam" id="PF04640">
    <property type="entry name" value="PLATZ"/>
    <property type="match status" value="1"/>
</dbReference>
<keyword evidence="1" id="KW-0863">Zinc-finger</keyword>
<sequence length="273" mass="30113">MPPPQQKPAWLEALLSEKFFVPCTKHAALKKNERNVFCVDCNGGVCQHCVHSHQSHCLLQIRRYVYHDVIRLQDIQRLLDCSQVQTYIINSARVVFLNQRPQPRPAKGLGNACGTCDRSLQDSYSFCSVACKVDAVILLRSQGRGRGGGDTIIKDLLPFSSSSFACLQAAGSSLLKAEKQQLELEEEEQLLQEEEDAEEDSPFDDIPTQTSSNRTASDGVGCGTIISTASTHMMMPKKIRSGRLSTLATSPKSVLLPVSVNRRKGIPHRSPCC</sequence>
<evidence type="ECO:0000256" key="1">
    <source>
        <dbReference type="PROSITE-ProRule" id="PRU00024"/>
    </source>
</evidence>
<feature type="compositionally biased region" description="Acidic residues" evidence="2">
    <location>
        <begin position="184"/>
        <end position="203"/>
    </location>
</feature>
<dbReference type="Proteomes" id="UP001497512">
    <property type="component" value="Chromosome 4"/>
</dbReference>
<dbReference type="EMBL" id="OZ019896">
    <property type="protein sequence ID" value="CAK9224209.1"/>
    <property type="molecule type" value="Genomic_DNA"/>
</dbReference>
<feature type="domain" description="B box-type" evidence="3">
    <location>
        <begin position="18"/>
        <end position="72"/>
    </location>
</feature>
<protein>
    <recommendedName>
        <fullName evidence="3">B box-type domain-containing protein</fullName>
    </recommendedName>
</protein>
<feature type="compositionally biased region" description="Polar residues" evidence="2">
    <location>
        <begin position="207"/>
        <end position="216"/>
    </location>
</feature>
<keyword evidence="5" id="KW-1185">Reference proteome</keyword>
<dbReference type="PROSITE" id="PS50119">
    <property type="entry name" value="ZF_BBOX"/>
    <property type="match status" value="1"/>
</dbReference>
<keyword evidence="1" id="KW-0479">Metal-binding</keyword>
<evidence type="ECO:0000259" key="3">
    <source>
        <dbReference type="PROSITE" id="PS50119"/>
    </source>
</evidence>
<dbReference type="PANTHER" id="PTHR31065:SF1">
    <property type="entry name" value="OS09G0116050 PROTEIN"/>
    <property type="match status" value="1"/>
</dbReference>
<reference evidence="4" key="1">
    <citation type="submission" date="2024-02" db="EMBL/GenBank/DDBJ databases">
        <authorList>
            <consortium name="ELIXIR-Norway"/>
            <consortium name="Elixir Norway"/>
        </authorList>
    </citation>
    <scope>NUCLEOTIDE SEQUENCE</scope>
</reference>
<name>A0ABP0UMV3_9BRYO</name>
<evidence type="ECO:0000313" key="5">
    <source>
        <dbReference type="Proteomes" id="UP001497512"/>
    </source>
</evidence>
<dbReference type="PANTHER" id="PTHR31065">
    <property type="entry name" value="PLATZ TRANSCRIPTION FACTOR FAMILY PROTEIN"/>
    <property type="match status" value="1"/>
</dbReference>
<proteinExistence type="predicted"/>
<keyword evidence="1" id="KW-0862">Zinc</keyword>
<dbReference type="InterPro" id="IPR006734">
    <property type="entry name" value="PLATZ"/>
</dbReference>